<organism evidence="1 2">
    <name type="scientific">Natrinema pallidum DSM 3751</name>
    <dbReference type="NCBI Taxonomy" id="1227495"/>
    <lineage>
        <taxon>Archaea</taxon>
        <taxon>Methanobacteriati</taxon>
        <taxon>Methanobacteriota</taxon>
        <taxon>Stenosarchaea group</taxon>
        <taxon>Halobacteria</taxon>
        <taxon>Halobacteriales</taxon>
        <taxon>Natrialbaceae</taxon>
        <taxon>Natrinema</taxon>
    </lineage>
</organism>
<protein>
    <submittedName>
        <fullName evidence="1">Uncharacterized protein</fullName>
    </submittedName>
</protein>
<comment type="caution">
    <text evidence="1">The sequence shown here is derived from an EMBL/GenBank/DDBJ whole genome shotgun (WGS) entry which is preliminary data.</text>
</comment>
<name>L9YLT3_9EURY</name>
<accession>L9YLT3</accession>
<reference evidence="1 2" key="1">
    <citation type="journal article" date="2014" name="PLoS Genet.">
        <title>Phylogenetically driven sequencing of extremely halophilic archaea reveals strategies for static and dynamic osmo-response.</title>
        <authorList>
            <person name="Becker E.A."/>
            <person name="Seitzer P.M."/>
            <person name="Tritt A."/>
            <person name="Larsen D."/>
            <person name="Krusor M."/>
            <person name="Yao A.I."/>
            <person name="Wu D."/>
            <person name="Madern D."/>
            <person name="Eisen J.A."/>
            <person name="Darling A.E."/>
            <person name="Facciotti M.T."/>
        </authorList>
    </citation>
    <scope>NUCLEOTIDE SEQUENCE [LARGE SCALE GENOMIC DNA]</scope>
    <source>
        <strain evidence="1 2">DSM 3751</strain>
    </source>
</reference>
<proteinExistence type="predicted"/>
<evidence type="ECO:0000313" key="2">
    <source>
        <dbReference type="Proteomes" id="UP000011618"/>
    </source>
</evidence>
<dbReference type="EMBL" id="AOII01000088">
    <property type="protein sequence ID" value="ELY74621.1"/>
    <property type="molecule type" value="Genomic_DNA"/>
</dbReference>
<gene>
    <name evidence="1" type="ORF">C487_15754</name>
</gene>
<dbReference type="AlphaFoldDB" id="L9YLT3"/>
<sequence length="124" mass="13410">MVGVLQSVTGDLGNLGMPIRNTAIPTVIILRTLSMIDVMSSPVQSEHAPVVKYCMSDDSACHGQLELTFGTERRSLVQQATAAQPSNVALAPSNARAGSHRYGSWYCVSSHMVSRRMEMRPSCT</sequence>
<dbReference type="Proteomes" id="UP000011618">
    <property type="component" value="Unassembled WGS sequence"/>
</dbReference>
<evidence type="ECO:0000313" key="1">
    <source>
        <dbReference type="EMBL" id="ELY74621.1"/>
    </source>
</evidence>